<dbReference type="RefSeq" id="WP_040515080.1">
    <property type="nucleotide sequence ID" value="NZ_CP045804.1"/>
</dbReference>
<dbReference type="AlphaFoldDB" id="A0A857KL29"/>
<protein>
    <recommendedName>
        <fullName evidence="1">Phenylalanyl tRNA synthetase beta chain core domain-containing protein</fullName>
    </recommendedName>
</protein>
<evidence type="ECO:0000259" key="1">
    <source>
        <dbReference type="Pfam" id="PF17759"/>
    </source>
</evidence>
<dbReference type="Pfam" id="PF17759">
    <property type="entry name" value="tRNA_synthFbeta"/>
    <property type="match status" value="1"/>
</dbReference>
<reference evidence="2" key="1">
    <citation type="journal article" date="2021" name="Nat. Microbiol.">
        <title>Cocultivation of an ultrasmall environmental parasitic bacterium with lytic ability against bacteria associated with wastewater foams.</title>
        <authorList>
            <person name="Batinovic S."/>
            <person name="Rose J.J.A."/>
            <person name="Ratcliffe J."/>
            <person name="Seviour R.J."/>
            <person name="Petrovski S."/>
        </authorList>
    </citation>
    <scope>NUCLEOTIDE SEQUENCE</scope>
    <source>
        <strain evidence="2">CON44</strain>
    </source>
</reference>
<gene>
    <name evidence="2" type="ORF">GII30_13520</name>
</gene>
<proteinExistence type="predicted"/>
<evidence type="ECO:0000313" key="2">
    <source>
        <dbReference type="EMBL" id="QHN40035.1"/>
    </source>
</evidence>
<dbReference type="InterPro" id="IPR041616">
    <property type="entry name" value="PheRS_beta_core"/>
</dbReference>
<feature type="domain" description="Phenylalanyl tRNA synthetase beta chain core" evidence="1">
    <location>
        <begin position="37"/>
        <end position="90"/>
    </location>
</feature>
<sequence length="111" mass="11863">MIVWVAVLVADPSLRRPVRAASVDLPVVLRLEGLELIPAIPPKAPAGTGLTAAQRRRRSIGRVLAVDGFTEVLPYPFMPAGVFDQCGLAPRRRASPPSVDESPTYFGSLSS</sequence>
<accession>A0A857KL29</accession>
<name>A0A857KL29_9ACTN</name>
<organism evidence="2">
    <name type="scientific">Gordonia amarae</name>
    <dbReference type="NCBI Taxonomy" id="36821"/>
    <lineage>
        <taxon>Bacteria</taxon>
        <taxon>Bacillati</taxon>
        <taxon>Actinomycetota</taxon>
        <taxon>Actinomycetes</taxon>
        <taxon>Mycobacteriales</taxon>
        <taxon>Gordoniaceae</taxon>
        <taxon>Gordonia</taxon>
    </lineage>
</organism>
<dbReference type="EMBL" id="CP045810">
    <property type="protein sequence ID" value="QHN40035.1"/>
    <property type="molecule type" value="Genomic_DNA"/>
</dbReference>